<gene>
    <name evidence="9" type="ORF">JRG66_09600</name>
</gene>
<dbReference type="Proteomes" id="UP001163981">
    <property type="component" value="Chromosome"/>
</dbReference>
<sequence>MKDALKIPFLTGLFFLLFGNIEAQTLEDYLLIAAENNPQVKAAYSEFEAALQEAPQVKSLPDPTLSVSAFGQMVETRLGPQEARFSLMQMFPWFGTLEARENVAELMAQAKFQAFLEARNEILLQVSSKYYELYELEQQLQYQQENLDILQNYKDLALSRVSAGSGALSDVLQADIMRNESITGLDVIRLRKDVLLAQFNALLDREKSEAVVLQQEIEILSENAIFDTLVENNPQLEELENMAASARAREELAKKEGMPNVGLGLDYVIVGERMDMAVEDNGRDAIMPMLTVSLPIFRGKYKAARKQAAFLAESYEQRKEGLRNQLSAEMESAFFEVREAQAMLQLYRRQVESSEQVLNLLLSSYRNAASDFEEVLRVRQELLKYQLAVAGAEANYLTALAKIDYLSGNTLDYDRQK</sequence>
<dbReference type="PANTHER" id="PTHR30026">
    <property type="entry name" value="OUTER MEMBRANE PROTEIN TOLC"/>
    <property type="match status" value="1"/>
</dbReference>
<dbReference type="InterPro" id="IPR051906">
    <property type="entry name" value="TolC-like"/>
</dbReference>
<dbReference type="Gene3D" id="1.20.1600.10">
    <property type="entry name" value="Outer membrane efflux proteins (OEP)"/>
    <property type="match status" value="1"/>
</dbReference>
<keyword evidence="6" id="KW-0472">Membrane</keyword>
<keyword evidence="3" id="KW-0813">Transport</keyword>
<comment type="similarity">
    <text evidence="2">Belongs to the outer membrane factor (OMF) (TC 1.B.17) family.</text>
</comment>
<keyword evidence="7" id="KW-0998">Cell outer membrane</keyword>
<evidence type="ECO:0000256" key="4">
    <source>
        <dbReference type="ARBA" id="ARBA00022452"/>
    </source>
</evidence>
<protein>
    <submittedName>
        <fullName evidence="9">TolC family protein</fullName>
    </submittedName>
</protein>
<evidence type="ECO:0000256" key="5">
    <source>
        <dbReference type="ARBA" id="ARBA00022692"/>
    </source>
</evidence>
<evidence type="ECO:0000256" key="3">
    <source>
        <dbReference type="ARBA" id="ARBA00022448"/>
    </source>
</evidence>
<keyword evidence="5" id="KW-0812">Transmembrane</keyword>
<name>A0ABY6NNI1_9FLAO</name>
<keyword evidence="4" id="KW-1134">Transmembrane beta strand</keyword>
<organism evidence="9 10">
    <name type="scientific">Salinimicrobium tongyeongense</name>
    <dbReference type="NCBI Taxonomy" id="2809707"/>
    <lineage>
        <taxon>Bacteria</taxon>
        <taxon>Pseudomonadati</taxon>
        <taxon>Bacteroidota</taxon>
        <taxon>Flavobacteriia</taxon>
        <taxon>Flavobacteriales</taxon>
        <taxon>Flavobacteriaceae</taxon>
        <taxon>Salinimicrobium</taxon>
    </lineage>
</organism>
<evidence type="ECO:0000313" key="9">
    <source>
        <dbReference type="EMBL" id="UZH54251.1"/>
    </source>
</evidence>
<dbReference type="Pfam" id="PF02321">
    <property type="entry name" value="OEP"/>
    <property type="match status" value="2"/>
</dbReference>
<dbReference type="RefSeq" id="WP_265162566.1">
    <property type="nucleotide sequence ID" value="NZ_CP069620.1"/>
</dbReference>
<dbReference type="InterPro" id="IPR003423">
    <property type="entry name" value="OMP_efflux"/>
</dbReference>
<feature type="coiled-coil region" evidence="8">
    <location>
        <begin position="196"/>
        <end position="256"/>
    </location>
</feature>
<evidence type="ECO:0000256" key="8">
    <source>
        <dbReference type="SAM" id="Coils"/>
    </source>
</evidence>
<comment type="subcellular location">
    <subcellularLocation>
        <location evidence="1">Cell outer membrane</location>
    </subcellularLocation>
</comment>
<accession>A0ABY6NNI1</accession>
<evidence type="ECO:0000256" key="6">
    <source>
        <dbReference type="ARBA" id="ARBA00023136"/>
    </source>
</evidence>
<dbReference type="EMBL" id="CP069620">
    <property type="protein sequence ID" value="UZH54251.1"/>
    <property type="molecule type" value="Genomic_DNA"/>
</dbReference>
<feature type="coiled-coil region" evidence="8">
    <location>
        <begin position="312"/>
        <end position="357"/>
    </location>
</feature>
<dbReference type="PANTHER" id="PTHR30026:SF20">
    <property type="entry name" value="OUTER MEMBRANE PROTEIN TOLC"/>
    <property type="match status" value="1"/>
</dbReference>
<dbReference type="SUPFAM" id="SSF56954">
    <property type="entry name" value="Outer membrane efflux proteins (OEP)"/>
    <property type="match status" value="1"/>
</dbReference>
<evidence type="ECO:0000256" key="1">
    <source>
        <dbReference type="ARBA" id="ARBA00004442"/>
    </source>
</evidence>
<reference evidence="9" key="1">
    <citation type="submission" date="2021-02" db="EMBL/GenBank/DDBJ databases">
        <title>Salinimicrobium sp. nov. isolated from seawater in Tongyeong, Republic of Korea.</title>
        <authorList>
            <person name="Lee S.-J."/>
        </authorList>
    </citation>
    <scope>NUCLEOTIDE SEQUENCE</scope>
    <source>
        <strain evidence="9">HN-2-9-2</strain>
    </source>
</reference>
<keyword evidence="8" id="KW-0175">Coiled coil</keyword>
<keyword evidence="10" id="KW-1185">Reference proteome</keyword>
<evidence type="ECO:0000256" key="7">
    <source>
        <dbReference type="ARBA" id="ARBA00023237"/>
    </source>
</evidence>
<evidence type="ECO:0000313" key="10">
    <source>
        <dbReference type="Proteomes" id="UP001163981"/>
    </source>
</evidence>
<evidence type="ECO:0000256" key="2">
    <source>
        <dbReference type="ARBA" id="ARBA00007613"/>
    </source>
</evidence>
<proteinExistence type="inferred from homology"/>